<proteinExistence type="predicted"/>
<dbReference type="EMBL" id="BGPR01081239">
    <property type="protein sequence ID" value="GBL82143.1"/>
    <property type="molecule type" value="Genomic_DNA"/>
</dbReference>
<accession>A0A4Y2AQL7</accession>
<dbReference type="OrthoDB" id="8069917at2759"/>
<evidence type="ECO:0000313" key="1">
    <source>
        <dbReference type="EMBL" id="GBL82143.1"/>
    </source>
</evidence>
<name>A0A4Y2AQL7_ARAVE</name>
<comment type="caution">
    <text evidence="1">The sequence shown here is derived from an EMBL/GenBank/DDBJ whole genome shotgun (WGS) entry which is preliminary data.</text>
</comment>
<protein>
    <submittedName>
        <fullName evidence="1">Uncharacterized protein</fullName>
    </submittedName>
</protein>
<reference evidence="1 2" key="1">
    <citation type="journal article" date="2019" name="Sci. Rep.">
        <title>Orb-weaving spider Araneus ventricosus genome elucidates the spidroin gene catalogue.</title>
        <authorList>
            <person name="Kono N."/>
            <person name="Nakamura H."/>
            <person name="Ohtoshi R."/>
            <person name="Moran D.A.P."/>
            <person name="Shinohara A."/>
            <person name="Yoshida Y."/>
            <person name="Fujiwara M."/>
            <person name="Mori M."/>
            <person name="Tomita M."/>
            <person name="Arakawa K."/>
        </authorList>
    </citation>
    <scope>NUCLEOTIDE SEQUENCE [LARGE SCALE GENOMIC DNA]</scope>
</reference>
<keyword evidence="2" id="KW-1185">Reference proteome</keyword>
<organism evidence="1 2">
    <name type="scientific">Araneus ventricosus</name>
    <name type="common">Orbweaver spider</name>
    <name type="synonym">Epeira ventricosa</name>
    <dbReference type="NCBI Taxonomy" id="182803"/>
    <lineage>
        <taxon>Eukaryota</taxon>
        <taxon>Metazoa</taxon>
        <taxon>Ecdysozoa</taxon>
        <taxon>Arthropoda</taxon>
        <taxon>Chelicerata</taxon>
        <taxon>Arachnida</taxon>
        <taxon>Araneae</taxon>
        <taxon>Araneomorphae</taxon>
        <taxon>Entelegynae</taxon>
        <taxon>Araneoidea</taxon>
        <taxon>Araneidae</taxon>
        <taxon>Araneus</taxon>
    </lineage>
</organism>
<gene>
    <name evidence="1" type="ORF">AVEN_195241_1</name>
</gene>
<dbReference type="Proteomes" id="UP000499080">
    <property type="component" value="Unassembled WGS sequence"/>
</dbReference>
<dbReference type="AlphaFoldDB" id="A0A4Y2AQL7"/>
<sequence length="110" mass="12108">MLRLGFPRASYCLPLLGSVVGSAVESRIVLFLCMGSFKNFSGVKGLKSESSNIDYLSKYVRFLILSESDTAHNLASVSPSAVHKGIIGIGGEPKSIKKTKVWRLFIYFYL</sequence>
<evidence type="ECO:0000313" key="2">
    <source>
        <dbReference type="Proteomes" id="UP000499080"/>
    </source>
</evidence>